<keyword evidence="2" id="KW-0732">Signal</keyword>
<evidence type="ECO:0000256" key="1">
    <source>
        <dbReference type="ARBA" id="ARBA00005695"/>
    </source>
</evidence>
<evidence type="ECO:0000313" key="4">
    <source>
        <dbReference type="EMBL" id="ANF56328.1"/>
    </source>
</evidence>
<dbReference type="CDD" id="cd08502">
    <property type="entry name" value="PBP2_NikA_DppA_OppA_like_16"/>
    <property type="match status" value="1"/>
</dbReference>
<dbReference type="Proteomes" id="UP000077875">
    <property type="component" value="Chromosome"/>
</dbReference>
<proteinExistence type="inferred from homology"/>
<dbReference type="Gene3D" id="3.40.190.10">
    <property type="entry name" value="Periplasmic binding protein-like II"/>
    <property type="match status" value="1"/>
</dbReference>
<name>A0A172YAS0_9GAMM</name>
<evidence type="ECO:0000313" key="5">
    <source>
        <dbReference type="Proteomes" id="UP000077875"/>
    </source>
</evidence>
<dbReference type="AlphaFoldDB" id="A0A172YAS0"/>
<dbReference type="GO" id="GO:0043190">
    <property type="term" value="C:ATP-binding cassette (ABC) transporter complex"/>
    <property type="evidence" value="ECO:0007669"/>
    <property type="project" value="InterPro"/>
</dbReference>
<dbReference type="Gene3D" id="3.10.105.10">
    <property type="entry name" value="Dipeptide-binding Protein, Domain 3"/>
    <property type="match status" value="1"/>
</dbReference>
<protein>
    <submittedName>
        <fullName evidence="4">ABC transporter substrate-binding protein</fullName>
    </submittedName>
</protein>
<dbReference type="KEGG" id="haa:A5892_01670"/>
<dbReference type="GO" id="GO:0030288">
    <property type="term" value="C:outer membrane-bounded periplasmic space"/>
    <property type="evidence" value="ECO:0007669"/>
    <property type="project" value="UniProtKB-ARBA"/>
</dbReference>
<dbReference type="PANTHER" id="PTHR30290">
    <property type="entry name" value="PERIPLASMIC BINDING COMPONENT OF ABC TRANSPORTER"/>
    <property type="match status" value="1"/>
</dbReference>
<keyword evidence="5" id="KW-1185">Reference proteome</keyword>
<dbReference type="InterPro" id="IPR000914">
    <property type="entry name" value="SBP_5_dom"/>
</dbReference>
<dbReference type="InterPro" id="IPR039424">
    <property type="entry name" value="SBP_5"/>
</dbReference>
<dbReference type="InterPro" id="IPR030678">
    <property type="entry name" value="Peptide/Ni-bd"/>
</dbReference>
<dbReference type="SUPFAM" id="SSF53850">
    <property type="entry name" value="Periplasmic binding protein-like II"/>
    <property type="match status" value="1"/>
</dbReference>
<dbReference type="STRING" id="376489.A5892_01670"/>
<dbReference type="Pfam" id="PF00496">
    <property type="entry name" value="SBP_bac_5"/>
    <property type="match status" value="1"/>
</dbReference>
<evidence type="ECO:0000259" key="3">
    <source>
        <dbReference type="Pfam" id="PF00496"/>
    </source>
</evidence>
<dbReference type="EMBL" id="CP015243">
    <property type="protein sequence ID" value="ANF56328.1"/>
    <property type="molecule type" value="Genomic_DNA"/>
</dbReference>
<dbReference type="RefSeq" id="WP_064121314.1">
    <property type="nucleotide sequence ID" value="NZ_CP015243.1"/>
</dbReference>
<accession>A0A172YAS0</accession>
<gene>
    <name evidence="4" type="ORF">A5892_01670</name>
</gene>
<sequence>MSSLSFPRTWRHWLPVAAITLLISLPAEATTLRTVMHSALRTLDPVASSATIVRNHGYMVFDTLLGVDDQLEPRPQMADWQVSDDGLTYTFTLRPDLKWHDGTPVTAADCIASIKRWASYDAGGRVMMTKVAALTPLNDQSFELRLDAPFGEVLNLLAKPSAVPAFMMPERLASTPFGEMIPEQIGSGPFRFVADEFQPGVVVVYEKFDDYVPRSEPANGTAGGKQVNVDRVEWVNMPDAQTAINALLSGDVDYIERAPIDLLMLLENQDGIHTEVLDRLGMQIEARMNFLHPPFDDVRIRRAALLAIGQQDVLDALIGDPRYYQACAAIFGCGTPYASESGGETLLSGGDIERARQLLEEAGYDGTPVVILQPTDVATLAPQPVVVADALRRAGFNVQLEPMDWQTVVSRRASQAAPAQGGWNLFITNSNIDSIWNPLINSLLTASGSESSWFGWPTDPDLEQLRADFASAEDEADRVDISERVQRHALDQVIYVPLGQFRNVAAWRDALDNVLSGPVTAFWQLDKQDD</sequence>
<dbReference type="PANTHER" id="PTHR30290:SF38">
    <property type="entry name" value="D,D-DIPEPTIDE-BINDING PERIPLASMIC PROTEIN DDPA-RELATED"/>
    <property type="match status" value="1"/>
</dbReference>
<evidence type="ECO:0000256" key="2">
    <source>
        <dbReference type="ARBA" id="ARBA00022729"/>
    </source>
</evidence>
<feature type="domain" description="Solute-binding protein family 5" evidence="3">
    <location>
        <begin position="73"/>
        <end position="438"/>
    </location>
</feature>
<dbReference type="GO" id="GO:1904680">
    <property type="term" value="F:peptide transmembrane transporter activity"/>
    <property type="evidence" value="ECO:0007669"/>
    <property type="project" value="TreeGrafter"/>
</dbReference>
<organism evidence="4 5">
    <name type="scientific">Halotalea alkalilenta</name>
    <dbReference type="NCBI Taxonomy" id="376489"/>
    <lineage>
        <taxon>Bacteria</taxon>
        <taxon>Pseudomonadati</taxon>
        <taxon>Pseudomonadota</taxon>
        <taxon>Gammaproteobacteria</taxon>
        <taxon>Oceanospirillales</taxon>
        <taxon>Halomonadaceae</taxon>
        <taxon>Halotalea</taxon>
    </lineage>
</organism>
<reference evidence="4 5" key="1">
    <citation type="submission" date="2016-04" db="EMBL/GenBank/DDBJ databases">
        <title>Complete Genome Sequence of Halotalea alkalilenta IHB B 13600.</title>
        <authorList>
            <person name="Swarnkar M.K."/>
            <person name="Sharma A."/>
            <person name="Kaushal K."/>
            <person name="Soni R."/>
            <person name="Rana S."/>
            <person name="Singh A.K."/>
            <person name="Gulati A."/>
        </authorList>
    </citation>
    <scope>NUCLEOTIDE SEQUENCE [LARGE SCALE GENOMIC DNA]</scope>
    <source>
        <strain evidence="4 5">IHB B 13600</strain>
    </source>
</reference>
<dbReference type="GO" id="GO:0015833">
    <property type="term" value="P:peptide transport"/>
    <property type="evidence" value="ECO:0007669"/>
    <property type="project" value="TreeGrafter"/>
</dbReference>
<comment type="similarity">
    <text evidence="1">Belongs to the bacterial solute-binding protein 5 family.</text>
</comment>
<dbReference type="PIRSF" id="PIRSF002741">
    <property type="entry name" value="MppA"/>
    <property type="match status" value="1"/>
</dbReference>